<keyword evidence="1" id="KW-0472">Membrane</keyword>
<feature type="transmembrane region" description="Helical" evidence="1">
    <location>
        <begin position="89"/>
        <end position="112"/>
    </location>
</feature>
<organism evidence="2 3">
    <name type="scientific">Ditylenchus destructor</name>
    <dbReference type="NCBI Taxonomy" id="166010"/>
    <lineage>
        <taxon>Eukaryota</taxon>
        <taxon>Metazoa</taxon>
        <taxon>Ecdysozoa</taxon>
        <taxon>Nematoda</taxon>
        <taxon>Chromadorea</taxon>
        <taxon>Rhabditida</taxon>
        <taxon>Tylenchina</taxon>
        <taxon>Tylenchomorpha</taxon>
        <taxon>Sphaerularioidea</taxon>
        <taxon>Anguinidae</taxon>
        <taxon>Anguininae</taxon>
        <taxon>Ditylenchus</taxon>
    </lineage>
</organism>
<comment type="caution">
    <text evidence="2">The sequence shown here is derived from an EMBL/GenBank/DDBJ whole genome shotgun (WGS) entry which is preliminary data.</text>
</comment>
<evidence type="ECO:0000256" key="1">
    <source>
        <dbReference type="SAM" id="Phobius"/>
    </source>
</evidence>
<accession>A0AAD4N8S6</accession>
<evidence type="ECO:0000313" key="2">
    <source>
        <dbReference type="EMBL" id="KAI1720704.1"/>
    </source>
</evidence>
<dbReference type="Proteomes" id="UP001201812">
    <property type="component" value="Unassembled WGS sequence"/>
</dbReference>
<feature type="transmembrane region" description="Helical" evidence="1">
    <location>
        <begin position="151"/>
        <end position="168"/>
    </location>
</feature>
<evidence type="ECO:0008006" key="4">
    <source>
        <dbReference type="Google" id="ProtNLM"/>
    </source>
</evidence>
<dbReference type="EMBL" id="JAKKPZ010000005">
    <property type="protein sequence ID" value="KAI1720704.1"/>
    <property type="molecule type" value="Genomic_DNA"/>
</dbReference>
<feature type="transmembrane region" description="Helical" evidence="1">
    <location>
        <begin position="119"/>
        <end position="145"/>
    </location>
</feature>
<evidence type="ECO:0000313" key="3">
    <source>
        <dbReference type="Proteomes" id="UP001201812"/>
    </source>
</evidence>
<keyword evidence="3" id="KW-1185">Reference proteome</keyword>
<protein>
    <recommendedName>
        <fullName evidence="4">Transmembrane protein</fullName>
    </recommendedName>
</protein>
<name>A0AAD4N8S6_9BILA</name>
<proteinExistence type="predicted"/>
<sequence length="207" mass="23355">MDSAKGYRSFCVHVKCLIGFICAVEMIAIVVSVLTKMEHPLMVCRTVNISSIGDNVPLGQPSFPLSTMAGRGGPSGRLTVHEERICSTYSILMCFALFHAVCDLITLISLVVEKDRLVLPLLLVLGINIVISCLFVASALLTYLFSSTSQFDGYFFMFVALQACFRFYEFVCAKRLYWYYQFCADQRSMPQSSLLRDEEDSLYTFQF</sequence>
<dbReference type="AlphaFoldDB" id="A0AAD4N8S6"/>
<reference evidence="2" key="1">
    <citation type="submission" date="2022-01" db="EMBL/GenBank/DDBJ databases">
        <title>Genome Sequence Resource for Two Populations of Ditylenchus destructor, the Migratory Endoparasitic Phytonematode.</title>
        <authorList>
            <person name="Zhang H."/>
            <person name="Lin R."/>
            <person name="Xie B."/>
        </authorList>
    </citation>
    <scope>NUCLEOTIDE SEQUENCE</scope>
    <source>
        <strain evidence="2">BazhouSP</strain>
    </source>
</reference>
<feature type="transmembrane region" description="Helical" evidence="1">
    <location>
        <begin position="12"/>
        <end position="34"/>
    </location>
</feature>
<keyword evidence="1" id="KW-1133">Transmembrane helix</keyword>
<keyword evidence="1" id="KW-0812">Transmembrane</keyword>
<gene>
    <name evidence="2" type="ORF">DdX_04947</name>
</gene>